<evidence type="ECO:0000259" key="1">
    <source>
        <dbReference type="SMART" id="SM01022"/>
    </source>
</evidence>
<dbReference type="SMART" id="SM01022">
    <property type="entry name" value="ASCH"/>
    <property type="match status" value="1"/>
</dbReference>
<dbReference type="InterPro" id="IPR007374">
    <property type="entry name" value="ASCH_domain"/>
</dbReference>
<dbReference type="PANTHER" id="PTHR39203:SF1">
    <property type="entry name" value="CYTOPLASMIC PROTEIN"/>
    <property type="match status" value="1"/>
</dbReference>
<dbReference type="EMBL" id="JAUEOZ010000002">
    <property type="protein sequence ID" value="MDN2482656.1"/>
    <property type="molecule type" value="Genomic_DNA"/>
</dbReference>
<proteinExistence type="predicted"/>
<dbReference type="PANTHER" id="PTHR39203">
    <property type="entry name" value="CYTOPLASMIC PROTEIN-RELATED"/>
    <property type="match status" value="1"/>
</dbReference>
<evidence type="ECO:0000313" key="2">
    <source>
        <dbReference type="EMBL" id="MDN2482656.1"/>
    </source>
</evidence>
<gene>
    <name evidence="2" type="ORF">QWJ08_15060</name>
</gene>
<keyword evidence="3" id="KW-1185">Reference proteome</keyword>
<organism evidence="2 3">
    <name type="scientific">Vibrio agarivorans</name>
    <dbReference type="NCBI Taxonomy" id="153622"/>
    <lineage>
        <taxon>Bacteria</taxon>
        <taxon>Pseudomonadati</taxon>
        <taxon>Pseudomonadota</taxon>
        <taxon>Gammaproteobacteria</taxon>
        <taxon>Vibrionales</taxon>
        <taxon>Vibrionaceae</taxon>
        <taxon>Vibrio</taxon>
    </lineage>
</organism>
<comment type="caution">
    <text evidence="2">The sequence shown here is derived from an EMBL/GenBank/DDBJ whole genome shotgun (WGS) entry which is preliminary data.</text>
</comment>
<dbReference type="InterPro" id="IPR015947">
    <property type="entry name" value="PUA-like_sf"/>
</dbReference>
<dbReference type="SUPFAM" id="SSF88697">
    <property type="entry name" value="PUA domain-like"/>
    <property type="match status" value="1"/>
</dbReference>
<dbReference type="Gene3D" id="3.10.400.10">
    <property type="entry name" value="Sulfate adenylyltransferase"/>
    <property type="match status" value="1"/>
</dbReference>
<dbReference type="Proteomes" id="UP001169719">
    <property type="component" value="Unassembled WGS sequence"/>
</dbReference>
<reference evidence="2" key="1">
    <citation type="submission" date="2024-05" db="EMBL/GenBank/DDBJ databases">
        <title>Genome Sequences of Four Agar- Degrading Marine Bacteria.</title>
        <authorList>
            <person name="Phillips E.K."/>
            <person name="Shaffer J.C."/>
            <person name="Henson M.W."/>
            <person name="Temperton B."/>
            <person name="Thrash C.J."/>
            <person name="Martin M.O."/>
        </authorList>
    </citation>
    <scope>NUCLEOTIDE SEQUENCE</scope>
    <source>
        <strain evidence="2">EKP203</strain>
    </source>
</reference>
<evidence type="ECO:0000313" key="3">
    <source>
        <dbReference type="Proteomes" id="UP001169719"/>
    </source>
</evidence>
<dbReference type="InterPro" id="IPR009326">
    <property type="entry name" value="DUF984"/>
</dbReference>
<name>A0ABT7Y3V1_9VIBR</name>
<protein>
    <submittedName>
        <fullName evidence="2">ASCH domain-containing protein</fullName>
    </submittedName>
</protein>
<dbReference type="CDD" id="cd06553">
    <property type="entry name" value="ASCH_Ef3133_like"/>
    <property type="match status" value="1"/>
</dbReference>
<dbReference type="RefSeq" id="WP_289962713.1">
    <property type="nucleotide sequence ID" value="NZ_JAUEOZ010000002.1"/>
</dbReference>
<dbReference type="PIRSF" id="PIRSF021320">
    <property type="entry name" value="DUF984"/>
    <property type="match status" value="1"/>
</dbReference>
<feature type="domain" description="ASCH" evidence="1">
    <location>
        <begin position="30"/>
        <end position="153"/>
    </location>
</feature>
<sequence>MEEASIHYLNLYLNTLPNSDPRLTASSSSDYFCADKYNADLCAQLIKQGIKTATCSMAHWYLVEGEPMPTVGHLQVVTNWEGAPQCIIEITQVELCRYCDVTDEFAAAEGEGDQTLRWWRDAHWQFFSKECVELGIEPSPEMTLVLERFKVVYSE</sequence>
<accession>A0ABT7Y3V1</accession>
<dbReference type="Pfam" id="PF04266">
    <property type="entry name" value="ASCH"/>
    <property type="match status" value="1"/>
</dbReference>